<dbReference type="EMBL" id="JABFTP020000185">
    <property type="protein sequence ID" value="KAL3287408.1"/>
    <property type="molecule type" value="Genomic_DNA"/>
</dbReference>
<organism evidence="1 2">
    <name type="scientific">Cryptolaemus montrouzieri</name>
    <dbReference type="NCBI Taxonomy" id="559131"/>
    <lineage>
        <taxon>Eukaryota</taxon>
        <taxon>Metazoa</taxon>
        <taxon>Ecdysozoa</taxon>
        <taxon>Arthropoda</taxon>
        <taxon>Hexapoda</taxon>
        <taxon>Insecta</taxon>
        <taxon>Pterygota</taxon>
        <taxon>Neoptera</taxon>
        <taxon>Endopterygota</taxon>
        <taxon>Coleoptera</taxon>
        <taxon>Polyphaga</taxon>
        <taxon>Cucujiformia</taxon>
        <taxon>Coccinelloidea</taxon>
        <taxon>Coccinellidae</taxon>
        <taxon>Scymninae</taxon>
        <taxon>Scymnini</taxon>
        <taxon>Cryptolaemus</taxon>
    </lineage>
</organism>
<sequence length="74" mass="8598">MKRNFQYGQEGSNLLGYLECENNISGTKEIIMKYTTDILAIQETRQTDNFIKEVGNYKFFNSGDVDRKLGTEFM</sequence>
<accession>A0ABD2P9K3</accession>
<evidence type="ECO:0000313" key="2">
    <source>
        <dbReference type="Proteomes" id="UP001516400"/>
    </source>
</evidence>
<reference evidence="1 2" key="1">
    <citation type="journal article" date="2021" name="BMC Biol.">
        <title>Horizontally acquired antibacterial genes associated with adaptive radiation of ladybird beetles.</title>
        <authorList>
            <person name="Li H.S."/>
            <person name="Tang X.F."/>
            <person name="Huang Y.H."/>
            <person name="Xu Z.Y."/>
            <person name="Chen M.L."/>
            <person name="Du X.Y."/>
            <person name="Qiu B.Y."/>
            <person name="Chen P.T."/>
            <person name="Zhang W."/>
            <person name="Slipinski A."/>
            <person name="Escalona H.E."/>
            <person name="Waterhouse R.M."/>
            <person name="Zwick A."/>
            <person name="Pang H."/>
        </authorList>
    </citation>
    <scope>NUCLEOTIDE SEQUENCE [LARGE SCALE GENOMIC DNA]</scope>
    <source>
        <strain evidence="1">SYSU2018</strain>
    </source>
</reference>
<protein>
    <submittedName>
        <fullName evidence="1">Uncharacterized protein</fullName>
    </submittedName>
</protein>
<dbReference type="AlphaFoldDB" id="A0ABD2P9K3"/>
<proteinExistence type="predicted"/>
<comment type="caution">
    <text evidence="1">The sequence shown here is derived from an EMBL/GenBank/DDBJ whole genome shotgun (WGS) entry which is preliminary data.</text>
</comment>
<keyword evidence="2" id="KW-1185">Reference proteome</keyword>
<evidence type="ECO:0000313" key="1">
    <source>
        <dbReference type="EMBL" id="KAL3287408.1"/>
    </source>
</evidence>
<feature type="non-terminal residue" evidence="1">
    <location>
        <position position="74"/>
    </location>
</feature>
<dbReference type="Proteomes" id="UP001516400">
    <property type="component" value="Unassembled WGS sequence"/>
</dbReference>
<gene>
    <name evidence="1" type="ORF">HHI36_001881</name>
</gene>
<name>A0ABD2P9K3_9CUCU</name>